<evidence type="ECO:0000313" key="2">
    <source>
        <dbReference type="EMBL" id="CUH64823.1"/>
    </source>
</evidence>
<dbReference type="EMBL" id="CYSC01000013">
    <property type="protein sequence ID" value="CUH70805.1"/>
    <property type="molecule type" value="Genomic_DNA"/>
</dbReference>
<gene>
    <name evidence="2" type="ORF">TL5118_01031</name>
    <name evidence="3" type="ORF">TL5120_00585</name>
</gene>
<protein>
    <submittedName>
        <fullName evidence="3">Sulfotransferase family protein</fullName>
    </submittedName>
</protein>
<evidence type="ECO:0000313" key="4">
    <source>
        <dbReference type="Proteomes" id="UP000051086"/>
    </source>
</evidence>
<reference evidence="3 5" key="1">
    <citation type="submission" date="2015-09" db="EMBL/GenBank/DDBJ databases">
        <authorList>
            <consortium name="Swine Surveillance"/>
        </authorList>
    </citation>
    <scope>NUCLEOTIDE SEQUENCE [LARGE SCALE GENOMIC DNA]</scope>
    <source>
        <strain evidence="3 5">5120</strain>
    </source>
</reference>
<dbReference type="SUPFAM" id="SSF52540">
    <property type="entry name" value="P-loop containing nucleoside triphosphate hydrolases"/>
    <property type="match status" value="1"/>
</dbReference>
<keyword evidence="4" id="KW-1185">Reference proteome</keyword>
<sequence length="219" mass="25661">MIDLKNKVIFVHIPKCAGTSVEEYFMQLRGLDPRNRAALGIFKNNKSSDLERGNQHCSLSMIEQHWFGGDIPADFRIFTIVRNPYSRFWSEYSYRRLPPPDRYPFSSTLPLGLLIRLTRKPLARLKDLNCHMRPQWTYLQGRAQHRLRILRFETLAQEFALLKQDWDLPDLALPRSNQSGDRRRRPNAAQRAKGAAFVRAFYHEDFDRLGYDPDAPEKG</sequence>
<dbReference type="Proteomes" id="UP000051086">
    <property type="component" value="Unassembled WGS sequence"/>
</dbReference>
<keyword evidence="3" id="KW-0808">Transferase</keyword>
<dbReference type="EMBL" id="CYSB01000021">
    <property type="protein sequence ID" value="CUH64823.1"/>
    <property type="molecule type" value="Genomic_DNA"/>
</dbReference>
<feature type="region of interest" description="Disordered" evidence="1">
    <location>
        <begin position="173"/>
        <end position="193"/>
    </location>
</feature>
<proteinExistence type="predicted"/>
<dbReference type="GO" id="GO:0016020">
    <property type="term" value="C:membrane"/>
    <property type="evidence" value="ECO:0007669"/>
    <property type="project" value="InterPro"/>
</dbReference>
<dbReference type="OrthoDB" id="7444642at2"/>
<evidence type="ECO:0000313" key="5">
    <source>
        <dbReference type="Proteomes" id="UP000051887"/>
    </source>
</evidence>
<dbReference type="InterPro" id="IPR027417">
    <property type="entry name" value="P-loop_NTPase"/>
</dbReference>
<accession>A0A0P1F9H5</accession>
<dbReference type="Proteomes" id="UP000051887">
    <property type="component" value="Unassembled WGS sequence"/>
</dbReference>
<dbReference type="Pfam" id="PF03567">
    <property type="entry name" value="Sulfotransfer_2"/>
    <property type="match status" value="1"/>
</dbReference>
<dbReference type="GO" id="GO:0008146">
    <property type="term" value="F:sulfotransferase activity"/>
    <property type="evidence" value="ECO:0007669"/>
    <property type="project" value="InterPro"/>
</dbReference>
<dbReference type="AlphaFoldDB" id="A0A0P1F9H5"/>
<dbReference type="RefSeq" id="WP_058242142.1">
    <property type="nucleotide sequence ID" value="NZ_CYSB01000021.1"/>
</dbReference>
<dbReference type="Gene3D" id="3.40.50.300">
    <property type="entry name" value="P-loop containing nucleotide triphosphate hydrolases"/>
    <property type="match status" value="1"/>
</dbReference>
<reference evidence="2 4" key="2">
    <citation type="submission" date="2015-09" db="EMBL/GenBank/DDBJ databases">
        <authorList>
            <person name="Rodrigo-Torres L."/>
            <person name="Arahal D.R."/>
        </authorList>
    </citation>
    <scope>NUCLEOTIDE SEQUENCE [LARGE SCALE GENOMIC DNA]</scope>
    <source>
        <strain evidence="2 4">CECT 5118</strain>
    </source>
</reference>
<evidence type="ECO:0000256" key="1">
    <source>
        <dbReference type="SAM" id="MobiDB-lite"/>
    </source>
</evidence>
<evidence type="ECO:0000313" key="3">
    <source>
        <dbReference type="EMBL" id="CUH70805.1"/>
    </source>
</evidence>
<dbReference type="InterPro" id="IPR005331">
    <property type="entry name" value="Sulfotransferase"/>
</dbReference>
<name>A0A0P1F9H5_9RHOB</name>
<organism evidence="3 5">
    <name type="scientific">Thalassovita autumnalis</name>
    <dbReference type="NCBI Taxonomy" id="2072972"/>
    <lineage>
        <taxon>Bacteria</taxon>
        <taxon>Pseudomonadati</taxon>
        <taxon>Pseudomonadota</taxon>
        <taxon>Alphaproteobacteria</taxon>
        <taxon>Rhodobacterales</taxon>
        <taxon>Roseobacteraceae</taxon>
        <taxon>Thalassovita</taxon>
    </lineage>
</organism>